<evidence type="ECO:0000256" key="1">
    <source>
        <dbReference type="SAM" id="MobiDB-lite"/>
    </source>
</evidence>
<proteinExistence type="predicted"/>
<feature type="compositionally biased region" description="Basic residues" evidence="1">
    <location>
        <begin position="91"/>
        <end position="101"/>
    </location>
</feature>
<protein>
    <submittedName>
        <fullName evidence="2">Uncharacterized protein</fullName>
    </submittedName>
</protein>
<dbReference type="AlphaFoldDB" id="A0A835HZ32"/>
<sequence length="365" mass="40971">MTSVRTKKSNSYTLSQLLKKDSSNTNTLSGTKATIASLFGTPAQKNNCKALILKSDSSKSHFLNFNFLKSKSLHEPLTKVRIKTRKLLVKTAKSVRKKEHQKKATDGSKRSNVRKWNKKVTSLISNTFSTKKSEEESDALGARMVENTYSCDRQDSLLRRSSNISSLMMDRTGEEYGSLRSEIIGSMVLYKTESESSESFRTPSIGNSFNSADQLSISTFSEHPSLKENSIIEEEDVKPIVCSEKSVQQKLCPTCNRPFEPESSIKSFLAKTKTLKFIKDKYGSSRSSNGSSKSVPSSSGRNGKSSRTRILFVRPKAWKPYSLGKKMNTEMKTKEEEVDDKELCKKKILMGEKCRPLNDENGNQK</sequence>
<dbReference type="OrthoDB" id="674685at2759"/>
<keyword evidence="3" id="KW-1185">Reference proteome</keyword>
<reference evidence="2 3" key="1">
    <citation type="submission" date="2020-10" db="EMBL/GenBank/DDBJ databases">
        <title>The Coptis chinensis genome and diversification of protoberbering-type alkaloids.</title>
        <authorList>
            <person name="Wang B."/>
            <person name="Shu S."/>
            <person name="Song C."/>
            <person name="Liu Y."/>
        </authorList>
    </citation>
    <scope>NUCLEOTIDE SEQUENCE [LARGE SCALE GENOMIC DNA]</scope>
    <source>
        <strain evidence="2">HL-2020</strain>
        <tissue evidence="2">Leaf</tissue>
    </source>
</reference>
<evidence type="ECO:0000313" key="2">
    <source>
        <dbReference type="EMBL" id="KAF9607474.1"/>
    </source>
</evidence>
<dbReference type="EMBL" id="JADFTS010000005">
    <property type="protein sequence ID" value="KAF9607474.1"/>
    <property type="molecule type" value="Genomic_DNA"/>
</dbReference>
<organism evidence="2 3">
    <name type="scientific">Coptis chinensis</name>
    <dbReference type="NCBI Taxonomy" id="261450"/>
    <lineage>
        <taxon>Eukaryota</taxon>
        <taxon>Viridiplantae</taxon>
        <taxon>Streptophyta</taxon>
        <taxon>Embryophyta</taxon>
        <taxon>Tracheophyta</taxon>
        <taxon>Spermatophyta</taxon>
        <taxon>Magnoliopsida</taxon>
        <taxon>Ranunculales</taxon>
        <taxon>Ranunculaceae</taxon>
        <taxon>Coptidoideae</taxon>
        <taxon>Coptis</taxon>
    </lineage>
</organism>
<name>A0A835HZ32_9MAGN</name>
<feature type="region of interest" description="Disordered" evidence="1">
    <location>
        <begin position="91"/>
        <end position="112"/>
    </location>
</feature>
<gene>
    <name evidence="2" type="ORF">IFM89_036071</name>
</gene>
<comment type="caution">
    <text evidence="2">The sequence shown here is derived from an EMBL/GenBank/DDBJ whole genome shotgun (WGS) entry which is preliminary data.</text>
</comment>
<evidence type="ECO:0000313" key="3">
    <source>
        <dbReference type="Proteomes" id="UP000631114"/>
    </source>
</evidence>
<accession>A0A835HZ32</accession>
<dbReference type="Proteomes" id="UP000631114">
    <property type="component" value="Unassembled WGS sequence"/>
</dbReference>
<feature type="region of interest" description="Disordered" evidence="1">
    <location>
        <begin position="282"/>
        <end position="311"/>
    </location>
</feature>
<feature type="compositionally biased region" description="Low complexity" evidence="1">
    <location>
        <begin position="284"/>
        <end position="303"/>
    </location>
</feature>